<dbReference type="Pfam" id="PF00593">
    <property type="entry name" value="TonB_dep_Rec_b-barrel"/>
    <property type="match status" value="1"/>
</dbReference>
<dbReference type="Pfam" id="PF07715">
    <property type="entry name" value="Plug"/>
    <property type="match status" value="1"/>
</dbReference>
<keyword evidence="7 12" id="KW-0798">TonB box</keyword>
<dbReference type="GO" id="GO:0009279">
    <property type="term" value="C:cell outer membrane"/>
    <property type="evidence" value="ECO:0007669"/>
    <property type="project" value="UniProtKB-SubCell"/>
</dbReference>
<name>A0AAW9R751_9GAMM</name>
<feature type="chain" id="PRO_5043734845" evidence="13">
    <location>
        <begin position="24"/>
        <end position="724"/>
    </location>
</feature>
<evidence type="ECO:0000256" key="2">
    <source>
        <dbReference type="ARBA" id="ARBA00008143"/>
    </source>
</evidence>
<dbReference type="GO" id="GO:0015344">
    <property type="term" value="F:siderophore uptake transmembrane transporter activity"/>
    <property type="evidence" value="ECO:0007669"/>
    <property type="project" value="TreeGrafter"/>
</dbReference>
<keyword evidence="4 11" id="KW-1134">Transmembrane beta strand</keyword>
<sequence length="724" mass="79411">MKRPLPTLTALALLTAASSPGGAQVPDAYDAPDAGAREQATTLDTLTVMGTRTEVSVQDNPVSVSVVDRYATEHQATDSIAELLRDLPGVSIVDATMPGMKRIRMRGESSRRVTVLVDGQEITDHSTYGTPIPIDPSNVERIEVLRGSASVLYGGKAIGGVINIITRRGAPVPFELEAGGSLYTGSDGWQGWLAPSGTLGDFDYRLAVSMDRHHDREVPSSRYSSTGTLDNTSFHNGDVALHLGRRFGERGNHYLALKANRHWLDTEAWSDPSSYEYPVTSFGIEMPRRDMDKVGLQYDASDLGPVLRKLHVDAYHQNVARLFGNRVTMQPTPMVNVGITSTSDDDNLNYGGTAQFDLQLGPSHYVIAGVHYLMDDLDTDKSTVTRSAIGPRPPTVQTEWRRDRASLRTVSAFMQDEWSIAPTVKLTGGARWYHVTSALDESSEAIRPDQRSRTTADWVTSLGSTWAVAEGTTLRALYSEGYIMPTLLQLFSDNSAGRGTLTYANPELAPETSRNIELGARYHRDRLQLDLAIYHTRARDFITSQECGAGSSAPCLDHAIPGSFIYVNADRATSRGIELMAEYALQDSAFTVYGSAAWAQRRLELALLAQDIADSSLPRLTGRVGLRYDDIFSRHDAWADLFVRAATHSRQILVADGAHTHAQHGQYFPGWGTLNLSTGIALGAERRQKLGLHLENLFDRSYRTSVDELPAMGRSAVMSFQLAF</sequence>
<evidence type="ECO:0000256" key="3">
    <source>
        <dbReference type="ARBA" id="ARBA00022448"/>
    </source>
</evidence>
<comment type="subcellular location">
    <subcellularLocation>
        <location evidence="1 11">Cell outer membrane</location>
        <topology evidence="1 11">Multi-pass membrane protein</topology>
    </subcellularLocation>
</comment>
<reference evidence="16 17" key="1">
    <citation type="journal article" date="2016" name="Antonie Van Leeuwenhoek">
        <title>Denitratimonas tolerans gen. nov., sp. nov., a denitrifying bacterium isolated from a bioreactor for tannery wastewater treatment.</title>
        <authorList>
            <person name="Han S.I."/>
            <person name="Kim J.O."/>
            <person name="Lee Y.R."/>
            <person name="Ekpeghere K.I."/>
            <person name="Koh S.C."/>
            <person name="Whang K.S."/>
        </authorList>
    </citation>
    <scope>NUCLEOTIDE SEQUENCE [LARGE SCALE GENOMIC DNA]</scope>
    <source>
        <strain evidence="16 17">KACC 17565</strain>
    </source>
</reference>
<dbReference type="RefSeq" id="WP_337335586.1">
    <property type="nucleotide sequence ID" value="NZ_JBBDHC010000012.1"/>
</dbReference>
<protein>
    <submittedName>
        <fullName evidence="16">TonB-dependent receptor</fullName>
    </submittedName>
</protein>
<comment type="caution">
    <text evidence="16">The sequence shown here is derived from an EMBL/GenBank/DDBJ whole genome shotgun (WGS) entry which is preliminary data.</text>
</comment>
<dbReference type="InterPro" id="IPR010916">
    <property type="entry name" value="TonB_box_CS"/>
</dbReference>
<keyword evidence="9 16" id="KW-0675">Receptor</keyword>
<evidence type="ECO:0000256" key="4">
    <source>
        <dbReference type="ARBA" id="ARBA00022452"/>
    </source>
</evidence>
<proteinExistence type="inferred from homology"/>
<evidence type="ECO:0000259" key="14">
    <source>
        <dbReference type="Pfam" id="PF00593"/>
    </source>
</evidence>
<dbReference type="Gene3D" id="2.170.130.10">
    <property type="entry name" value="TonB-dependent receptor, plug domain"/>
    <property type="match status" value="1"/>
</dbReference>
<evidence type="ECO:0000313" key="17">
    <source>
        <dbReference type="Proteomes" id="UP001364472"/>
    </source>
</evidence>
<comment type="similarity">
    <text evidence="2">Belongs to the TonB-dependent receptor family. Hemoglobin/haptoglobin binding protein subfamily.</text>
</comment>
<accession>A0AAW9R751</accession>
<keyword evidence="10 11" id="KW-0998">Cell outer membrane</keyword>
<dbReference type="GO" id="GO:0044718">
    <property type="term" value="P:siderophore transmembrane transport"/>
    <property type="evidence" value="ECO:0007669"/>
    <property type="project" value="TreeGrafter"/>
</dbReference>
<evidence type="ECO:0000256" key="6">
    <source>
        <dbReference type="ARBA" id="ARBA00022729"/>
    </source>
</evidence>
<evidence type="ECO:0000256" key="1">
    <source>
        <dbReference type="ARBA" id="ARBA00004571"/>
    </source>
</evidence>
<dbReference type="InterPro" id="IPR039426">
    <property type="entry name" value="TonB-dep_rcpt-like"/>
</dbReference>
<evidence type="ECO:0000256" key="11">
    <source>
        <dbReference type="PROSITE-ProRule" id="PRU01360"/>
    </source>
</evidence>
<dbReference type="AlphaFoldDB" id="A0AAW9R751"/>
<dbReference type="Gene3D" id="2.40.170.20">
    <property type="entry name" value="TonB-dependent receptor, beta-barrel domain"/>
    <property type="match status" value="1"/>
</dbReference>
<dbReference type="InterPro" id="IPR000531">
    <property type="entry name" value="Beta-barrel_TonB"/>
</dbReference>
<dbReference type="EMBL" id="JBBDHC010000012">
    <property type="protein sequence ID" value="MEJ1249872.1"/>
    <property type="molecule type" value="Genomic_DNA"/>
</dbReference>
<evidence type="ECO:0000259" key="15">
    <source>
        <dbReference type="Pfam" id="PF07715"/>
    </source>
</evidence>
<keyword evidence="3 11" id="KW-0813">Transport</keyword>
<dbReference type="InterPro" id="IPR037066">
    <property type="entry name" value="Plug_dom_sf"/>
</dbReference>
<feature type="domain" description="TonB-dependent receptor plug" evidence="15">
    <location>
        <begin position="57"/>
        <end position="161"/>
    </location>
</feature>
<dbReference type="SUPFAM" id="SSF56935">
    <property type="entry name" value="Porins"/>
    <property type="match status" value="1"/>
</dbReference>
<feature type="domain" description="TonB-dependent receptor-like beta-barrel" evidence="14">
    <location>
        <begin position="251"/>
        <end position="697"/>
    </location>
</feature>
<evidence type="ECO:0000256" key="5">
    <source>
        <dbReference type="ARBA" id="ARBA00022692"/>
    </source>
</evidence>
<keyword evidence="8 11" id="KW-0472">Membrane</keyword>
<evidence type="ECO:0000256" key="7">
    <source>
        <dbReference type="ARBA" id="ARBA00023077"/>
    </source>
</evidence>
<dbReference type="PANTHER" id="PTHR30069:SF29">
    <property type="entry name" value="HEMOGLOBIN AND HEMOGLOBIN-HAPTOGLOBIN-BINDING PROTEIN 1-RELATED"/>
    <property type="match status" value="1"/>
</dbReference>
<organism evidence="16 17">
    <name type="scientific">Denitratimonas tolerans</name>
    <dbReference type="NCBI Taxonomy" id="1338420"/>
    <lineage>
        <taxon>Bacteria</taxon>
        <taxon>Pseudomonadati</taxon>
        <taxon>Pseudomonadota</taxon>
        <taxon>Gammaproteobacteria</taxon>
        <taxon>Lysobacterales</taxon>
        <taxon>Lysobacteraceae</taxon>
        <taxon>Denitratimonas</taxon>
    </lineage>
</organism>
<dbReference type="PANTHER" id="PTHR30069">
    <property type="entry name" value="TONB-DEPENDENT OUTER MEMBRANE RECEPTOR"/>
    <property type="match status" value="1"/>
</dbReference>
<evidence type="ECO:0000313" key="16">
    <source>
        <dbReference type="EMBL" id="MEJ1249872.1"/>
    </source>
</evidence>
<dbReference type="PROSITE" id="PS52016">
    <property type="entry name" value="TONB_DEPENDENT_REC_3"/>
    <property type="match status" value="1"/>
</dbReference>
<feature type="signal peptide" evidence="13">
    <location>
        <begin position="1"/>
        <end position="23"/>
    </location>
</feature>
<dbReference type="PROSITE" id="PS00430">
    <property type="entry name" value="TONB_DEPENDENT_REC_1"/>
    <property type="match status" value="1"/>
</dbReference>
<keyword evidence="5 11" id="KW-0812">Transmembrane</keyword>
<evidence type="ECO:0000256" key="10">
    <source>
        <dbReference type="ARBA" id="ARBA00023237"/>
    </source>
</evidence>
<keyword evidence="17" id="KW-1185">Reference proteome</keyword>
<dbReference type="InterPro" id="IPR012910">
    <property type="entry name" value="Plug_dom"/>
</dbReference>
<dbReference type="Proteomes" id="UP001364472">
    <property type="component" value="Unassembled WGS sequence"/>
</dbReference>
<keyword evidence="6 13" id="KW-0732">Signal</keyword>
<gene>
    <name evidence="16" type="ORF">WB794_09335</name>
</gene>
<dbReference type="InterPro" id="IPR036942">
    <property type="entry name" value="Beta-barrel_TonB_sf"/>
</dbReference>
<dbReference type="CDD" id="cd01347">
    <property type="entry name" value="ligand_gated_channel"/>
    <property type="match status" value="1"/>
</dbReference>
<evidence type="ECO:0000256" key="8">
    <source>
        <dbReference type="ARBA" id="ARBA00023136"/>
    </source>
</evidence>
<evidence type="ECO:0000256" key="9">
    <source>
        <dbReference type="ARBA" id="ARBA00023170"/>
    </source>
</evidence>
<evidence type="ECO:0000256" key="13">
    <source>
        <dbReference type="SAM" id="SignalP"/>
    </source>
</evidence>
<feature type="short sequence motif" description="TonB box" evidence="12">
    <location>
        <begin position="45"/>
        <end position="51"/>
    </location>
</feature>
<evidence type="ECO:0000256" key="12">
    <source>
        <dbReference type="PROSITE-ProRule" id="PRU10143"/>
    </source>
</evidence>